<dbReference type="PROSITE" id="PS51125">
    <property type="entry name" value="NHL"/>
    <property type="match status" value="2"/>
</dbReference>
<feature type="compositionally biased region" description="Low complexity" evidence="2">
    <location>
        <begin position="31"/>
        <end position="45"/>
    </location>
</feature>
<accession>A0A381P6D5</accession>
<proteinExistence type="predicted"/>
<feature type="region of interest" description="Disordered" evidence="2">
    <location>
        <begin position="31"/>
        <end position="55"/>
    </location>
</feature>
<dbReference type="PROSITE" id="PS51257">
    <property type="entry name" value="PROKAR_LIPOPROTEIN"/>
    <property type="match status" value="1"/>
</dbReference>
<dbReference type="Pfam" id="PF01436">
    <property type="entry name" value="NHL"/>
    <property type="match status" value="2"/>
</dbReference>
<feature type="compositionally biased region" description="Low complexity" evidence="2">
    <location>
        <begin position="162"/>
        <end position="171"/>
    </location>
</feature>
<dbReference type="EMBL" id="UINC01000788">
    <property type="protein sequence ID" value="SUZ61213.1"/>
    <property type="molecule type" value="Genomic_DNA"/>
</dbReference>
<reference evidence="3" key="1">
    <citation type="submission" date="2018-05" db="EMBL/GenBank/DDBJ databases">
        <authorList>
            <person name="Lanie J.A."/>
            <person name="Ng W.-L."/>
            <person name="Kazmierczak K.M."/>
            <person name="Andrzejewski T.M."/>
            <person name="Davidsen T.M."/>
            <person name="Wayne K.J."/>
            <person name="Tettelin H."/>
            <person name="Glass J.I."/>
            <person name="Rusch D."/>
            <person name="Podicherti R."/>
            <person name="Tsui H.-C.T."/>
            <person name="Winkler M.E."/>
        </authorList>
    </citation>
    <scope>NUCLEOTIDE SEQUENCE</scope>
</reference>
<dbReference type="AlphaFoldDB" id="A0A381P6D5"/>
<feature type="compositionally biased region" description="Polar residues" evidence="2">
    <location>
        <begin position="46"/>
        <end position="55"/>
    </location>
</feature>
<organism evidence="3">
    <name type="scientific">marine metagenome</name>
    <dbReference type="NCBI Taxonomy" id="408172"/>
    <lineage>
        <taxon>unclassified sequences</taxon>
        <taxon>metagenomes</taxon>
        <taxon>ecological metagenomes</taxon>
    </lineage>
</organism>
<evidence type="ECO:0000256" key="1">
    <source>
        <dbReference type="ARBA" id="ARBA00022737"/>
    </source>
</evidence>
<keyword evidence="1" id="KW-0677">Repeat</keyword>
<evidence type="ECO:0008006" key="4">
    <source>
        <dbReference type="Google" id="ProtNLM"/>
    </source>
</evidence>
<feature type="region of interest" description="Disordered" evidence="2">
    <location>
        <begin position="151"/>
        <end position="183"/>
    </location>
</feature>
<gene>
    <name evidence="3" type="ORF">METZ01_LOCUS14067</name>
</gene>
<dbReference type="InterPro" id="IPR001258">
    <property type="entry name" value="NHL_repeat"/>
</dbReference>
<dbReference type="InterPro" id="IPR050952">
    <property type="entry name" value="TRIM-NHL_E3_ligases"/>
</dbReference>
<dbReference type="InterPro" id="IPR011042">
    <property type="entry name" value="6-blade_b-propeller_TolB-like"/>
</dbReference>
<name>A0A381P6D5_9ZZZZ</name>
<dbReference type="PANTHER" id="PTHR24104">
    <property type="entry name" value="E3 UBIQUITIN-PROTEIN LIGASE NHLRC1-RELATED"/>
    <property type="match status" value="1"/>
</dbReference>
<sequence length="389" mass="41534">MTKAGRIFVSYGISITVMVGTFACTGTENSAESSAESNAEAEVASQVQPEPLNNHQNPYDLVEGWAKLPEGREWGSTSAVDIAPDGTIWVAERCGANSCLESDLSPVLHFDQEGNLLASFGAGLIASPHGIFVDADGNVWVTDWMDNAPSIPRPENERSLSAEARAAAQARKGPPEGTTKGSQVFKFSENGELLMTLGEPGGAAEPGYFYQPSDVLVTTDGTIFVADGHGRGNARIMKFTSDGTLITTFGTKGSGPGEFNGPHALAMDSMGRLFVGDRSNNRIQILDQDGNFIEEWYQFSRPSGIYIDQNDMIYVADSESGSVAPSQSAWKRGIRIGSATDGTVMYFIPDPDEDATSTSAAEGVAVDYEGNIYGAEVGPRALKKYVRVR</sequence>
<evidence type="ECO:0000256" key="2">
    <source>
        <dbReference type="SAM" id="MobiDB-lite"/>
    </source>
</evidence>
<dbReference type="GO" id="GO:0008270">
    <property type="term" value="F:zinc ion binding"/>
    <property type="evidence" value="ECO:0007669"/>
    <property type="project" value="UniProtKB-KW"/>
</dbReference>
<protein>
    <recommendedName>
        <fullName evidence="4">SMP-30/Gluconolactonase/LRE-like region domain-containing protein</fullName>
    </recommendedName>
</protein>
<dbReference type="CDD" id="cd14958">
    <property type="entry name" value="NHL_PAL_like"/>
    <property type="match status" value="1"/>
</dbReference>
<dbReference type="PANTHER" id="PTHR24104:SF25">
    <property type="entry name" value="PROTEIN LIN-41"/>
    <property type="match status" value="1"/>
</dbReference>
<dbReference type="Gene3D" id="2.120.10.30">
    <property type="entry name" value="TolB, C-terminal domain"/>
    <property type="match status" value="1"/>
</dbReference>
<evidence type="ECO:0000313" key="3">
    <source>
        <dbReference type="EMBL" id="SUZ61213.1"/>
    </source>
</evidence>
<dbReference type="SUPFAM" id="SSF63829">
    <property type="entry name" value="Calcium-dependent phosphotriesterase"/>
    <property type="match status" value="1"/>
</dbReference>